<feature type="compositionally biased region" description="Low complexity" evidence="1">
    <location>
        <begin position="164"/>
        <end position="179"/>
    </location>
</feature>
<dbReference type="EMBL" id="JANPWB010000014">
    <property type="protein sequence ID" value="KAJ1096127.1"/>
    <property type="molecule type" value="Genomic_DNA"/>
</dbReference>
<evidence type="ECO:0000256" key="1">
    <source>
        <dbReference type="SAM" id="MobiDB-lite"/>
    </source>
</evidence>
<evidence type="ECO:0000313" key="2">
    <source>
        <dbReference type="EMBL" id="KAJ1096127.1"/>
    </source>
</evidence>
<evidence type="ECO:0000313" key="3">
    <source>
        <dbReference type="Proteomes" id="UP001066276"/>
    </source>
</evidence>
<dbReference type="AlphaFoldDB" id="A0AAV7LY95"/>
<accession>A0AAV7LY95</accession>
<keyword evidence="3" id="KW-1185">Reference proteome</keyword>
<organism evidence="2 3">
    <name type="scientific">Pleurodeles waltl</name>
    <name type="common">Iberian ribbed newt</name>
    <dbReference type="NCBI Taxonomy" id="8319"/>
    <lineage>
        <taxon>Eukaryota</taxon>
        <taxon>Metazoa</taxon>
        <taxon>Chordata</taxon>
        <taxon>Craniata</taxon>
        <taxon>Vertebrata</taxon>
        <taxon>Euteleostomi</taxon>
        <taxon>Amphibia</taxon>
        <taxon>Batrachia</taxon>
        <taxon>Caudata</taxon>
        <taxon>Salamandroidea</taxon>
        <taxon>Salamandridae</taxon>
        <taxon>Pleurodelinae</taxon>
        <taxon>Pleurodeles</taxon>
    </lineage>
</organism>
<comment type="caution">
    <text evidence="2">The sequence shown here is derived from an EMBL/GenBank/DDBJ whole genome shotgun (WGS) entry which is preliminary data.</text>
</comment>
<gene>
    <name evidence="2" type="ORF">NDU88_001271</name>
</gene>
<feature type="region of interest" description="Disordered" evidence="1">
    <location>
        <begin position="1"/>
        <end position="31"/>
    </location>
</feature>
<proteinExistence type="predicted"/>
<protein>
    <submittedName>
        <fullName evidence="2">Uncharacterized protein</fullName>
    </submittedName>
</protein>
<sequence>MGQRAGTRDQTVASQGIPAIISPDQPVPRPDAPVWGQRLPAHFGNTQLVPACDRTPRISATSEASPSVLLRLPSAPPPSIRSRGHAGLHLRLCSSSAPLWEECNKQREGGKGPWLLRGTPLSSKGTDRLPLYPPVPHSHGPTTMPAPPHMCCAPGQGAIPWQVSSRPSPAAPLSSRSPRGLQPEASRRSRATTHSVTVAARSMIPVSSPKRDRFSED</sequence>
<name>A0AAV7LY95_PLEWA</name>
<feature type="region of interest" description="Disordered" evidence="1">
    <location>
        <begin position="106"/>
        <end position="217"/>
    </location>
</feature>
<dbReference type="Proteomes" id="UP001066276">
    <property type="component" value="Chromosome 10"/>
</dbReference>
<reference evidence="2" key="1">
    <citation type="journal article" date="2022" name="bioRxiv">
        <title>Sequencing and chromosome-scale assembly of the giantPleurodeles waltlgenome.</title>
        <authorList>
            <person name="Brown T."/>
            <person name="Elewa A."/>
            <person name="Iarovenko S."/>
            <person name="Subramanian E."/>
            <person name="Araus A.J."/>
            <person name="Petzold A."/>
            <person name="Susuki M."/>
            <person name="Suzuki K.-i.T."/>
            <person name="Hayashi T."/>
            <person name="Toyoda A."/>
            <person name="Oliveira C."/>
            <person name="Osipova E."/>
            <person name="Leigh N.D."/>
            <person name="Simon A."/>
            <person name="Yun M.H."/>
        </authorList>
    </citation>
    <scope>NUCLEOTIDE SEQUENCE</scope>
    <source>
        <strain evidence="2">20211129_DDA</strain>
        <tissue evidence="2">Liver</tissue>
    </source>
</reference>